<keyword evidence="2" id="KW-0378">Hydrolase</keyword>
<reference evidence="2 3" key="2">
    <citation type="submission" date="2019-09" db="EMBL/GenBank/DDBJ databases">
        <authorList>
            <person name="Jin C."/>
        </authorList>
    </citation>
    <scope>NUCLEOTIDE SEQUENCE [LARGE SCALE GENOMIC DNA]</scope>
    <source>
        <strain evidence="2 3">AN110305</strain>
    </source>
</reference>
<dbReference type="Proteomes" id="UP000323454">
    <property type="component" value="Unassembled WGS sequence"/>
</dbReference>
<protein>
    <submittedName>
        <fullName evidence="2">Alpha/beta hydrolase</fullName>
    </submittedName>
</protein>
<dbReference type="InterPro" id="IPR029058">
    <property type="entry name" value="AB_hydrolase_fold"/>
</dbReference>
<keyword evidence="3" id="KW-1185">Reference proteome</keyword>
<dbReference type="OrthoDB" id="9801217at2"/>
<dbReference type="AlphaFoldDB" id="A0A5B2X5P8"/>
<dbReference type="RefSeq" id="WP_149851546.1">
    <property type="nucleotide sequence ID" value="NZ_VUOB01000041.1"/>
</dbReference>
<gene>
    <name evidence="2" type="ORF">F0L68_22075</name>
</gene>
<dbReference type="PANTHER" id="PTHR11614">
    <property type="entry name" value="PHOSPHOLIPASE-RELATED"/>
    <property type="match status" value="1"/>
</dbReference>
<organism evidence="2 3">
    <name type="scientific">Solihabitans fulvus</name>
    <dbReference type="NCBI Taxonomy" id="1892852"/>
    <lineage>
        <taxon>Bacteria</taxon>
        <taxon>Bacillati</taxon>
        <taxon>Actinomycetota</taxon>
        <taxon>Actinomycetes</taxon>
        <taxon>Pseudonocardiales</taxon>
        <taxon>Pseudonocardiaceae</taxon>
        <taxon>Solihabitans</taxon>
    </lineage>
</organism>
<dbReference type="EMBL" id="VUOB01000041">
    <property type="protein sequence ID" value="KAA2258550.1"/>
    <property type="molecule type" value="Genomic_DNA"/>
</dbReference>
<dbReference type="Pfam" id="PF12146">
    <property type="entry name" value="Hydrolase_4"/>
    <property type="match status" value="1"/>
</dbReference>
<evidence type="ECO:0000259" key="1">
    <source>
        <dbReference type="Pfam" id="PF12146"/>
    </source>
</evidence>
<dbReference type="GO" id="GO:0016787">
    <property type="term" value="F:hydrolase activity"/>
    <property type="evidence" value="ECO:0007669"/>
    <property type="project" value="UniProtKB-KW"/>
</dbReference>
<reference evidence="2 3" key="1">
    <citation type="submission" date="2019-09" db="EMBL/GenBank/DDBJ databases">
        <title>Goodfellowia gen. nov., a new genus of the Pseudonocardineae related to Actinoalloteichus, containing Goodfellowia coeruleoviolacea gen. nov., comb. nov. gen. nov., comb. nov.</title>
        <authorList>
            <person name="Labeda D."/>
        </authorList>
    </citation>
    <scope>NUCLEOTIDE SEQUENCE [LARGE SCALE GENOMIC DNA]</scope>
    <source>
        <strain evidence="2 3">AN110305</strain>
    </source>
</reference>
<dbReference type="InterPro" id="IPR022742">
    <property type="entry name" value="Hydrolase_4"/>
</dbReference>
<proteinExistence type="predicted"/>
<feature type="domain" description="Serine aminopeptidase S33" evidence="1">
    <location>
        <begin position="41"/>
        <end position="293"/>
    </location>
</feature>
<evidence type="ECO:0000313" key="3">
    <source>
        <dbReference type="Proteomes" id="UP000323454"/>
    </source>
</evidence>
<dbReference type="InterPro" id="IPR051044">
    <property type="entry name" value="MAG_DAG_Lipase"/>
</dbReference>
<sequence>MDDDLLGAGFETRTLPLGGGGIGGDAVATLVRHRAKDPRLGAILYVHGFSDYFFQRHVAEHFAALGFDFYALDLRAYGRSLRPDQAPNFVTDLRDHFEELDAAARVIRAEHGHERLTVLGHSTGGLVTALWAHERRADDVLDALVLNSPWLDLAEPWVMRTIGTAVVRGLGRVSPGFVVRAGLGEVYGQSLHSDHQGEWVFDPKWKPLNGFPVRAGWLRAVRRGHAQVQRGLDIRVPVLVLHSARSLLHGKRWTAEAMTADTVLDVEQIARWAPSLGHDVTVVAVDGGMHDLFLSAEPVRERALAEVDSWLAERLPSH</sequence>
<name>A0A5B2X5P8_9PSEU</name>
<evidence type="ECO:0000313" key="2">
    <source>
        <dbReference type="EMBL" id="KAA2258550.1"/>
    </source>
</evidence>
<dbReference type="SUPFAM" id="SSF53474">
    <property type="entry name" value="alpha/beta-Hydrolases"/>
    <property type="match status" value="1"/>
</dbReference>
<dbReference type="Gene3D" id="3.40.50.1820">
    <property type="entry name" value="alpha/beta hydrolase"/>
    <property type="match status" value="1"/>
</dbReference>
<comment type="caution">
    <text evidence="2">The sequence shown here is derived from an EMBL/GenBank/DDBJ whole genome shotgun (WGS) entry which is preliminary data.</text>
</comment>
<accession>A0A5B2X5P8</accession>